<dbReference type="InterPro" id="IPR027214">
    <property type="entry name" value="Cystatin"/>
</dbReference>
<evidence type="ECO:0000256" key="2">
    <source>
        <dbReference type="RuleBase" id="RU362130"/>
    </source>
</evidence>
<reference evidence="5 6" key="1">
    <citation type="journal article" date="2018" name="Cell">
        <title>The Chara Genome: Secondary Complexity and Implications for Plant Terrestrialization.</title>
        <authorList>
            <person name="Nishiyama T."/>
            <person name="Sakayama H."/>
            <person name="Vries J.D."/>
            <person name="Buschmann H."/>
            <person name="Saint-Marcoux D."/>
            <person name="Ullrich K.K."/>
            <person name="Haas F.B."/>
            <person name="Vanderstraeten L."/>
            <person name="Becker D."/>
            <person name="Lang D."/>
            <person name="Vosolsobe S."/>
            <person name="Rombauts S."/>
            <person name="Wilhelmsson P.K.I."/>
            <person name="Janitza P."/>
            <person name="Kern R."/>
            <person name="Heyl A."/>
            <person name="Rumpler F."/>
            <person name="Villalobos L.I.A.C."/>
            <person name="Clay J.M."/>
            <person name="Skokan R."/>
            <person name="Toyoda A."/>
            <person name="Suzuki Y."/>
            <person name="Kagoshima H."/>
            <person name="Schijlen E."/>
            <person name="Tajeshwar N."/>
            <person name="Catarino B."/>
            <person name="Hetherington A.J."/>
            <person name="Saltykova A."/>
            <person name="Bonnot C."/>
            <person name="Breuninger H."/>
            <person name="Symeonidi A."/>
            <person name="Radhakrishnan G.V."/>
            <person name="Van Nieuwerburgh F."/>
            <person name="Deforce D."/>
            <person name="Chang C."/>
            <person name="Karol K.G."/>
            <person name="Hedrich R."/>
            <person name="Ulvskov P."/>
            <person name="Glockner G."/>
            <person name="Delwiche C.F."/>
            <person name="Petrasek J."/>
            <person name="Van de Peer Y."/>
            <person name="Friml J."/>
            <person name="Beilby M."/>
            <person name="Dolan L."/>
            <person name="Kohara Y."/>
            <person name="Sugano S."/>
            <person name="Fujiyama A."/>
            <person name="Delaux P.-M."/>
            <person name="Quint M."/>
            <person name="TheiBen G."/>
            <person name="Hagemann M."/>
            <person name="Harholt J."/>
            <person name="Dunand C."/>
            <person name="Zachgo S."/>
            <person name="Langdale J."/>
            <person name="Maumus F."/>
            <person name="Straeten D.V.D."/>
            <person name="Gould S.B."/>
            <person name="Rensing S.A."/>
        </authorList>
    </citation>
    <scope>NUCLEOTIDE SEQUENCE [LARGE SCALE GENOMIC DNA]</scope>
    <source>
        <strain evidence="5 6">S276</strain>
    </source>
</reference>
<dbReference type="PANTHER" id="PTHR11413">
    <property type="entry name" value="CYSTATIN FAMILY MEMBER"/>
    <property type="match status" value="1"/>
</dbReference>
<feature type="region of interest" description="Disordered" evidence="3">
    <location>
        <begin position="164"/>
        <end position="185"/>
    </location>
</feature>
<protein>
    <recommendedName>
        <fullName evidence="2">Cysteine proteinase inhibitor</fullName>
    </recommendedName>
</protein>
<evidence type="ECO:0000313" key="6">
    <source>
        <dbReference type="Proteomes" id="UP000265515"/>
    </source>
</evidence>
<dbReference type="OrthoDB" id="1908104at2759"/>
<dbReference type="PANTHER" id="PTHR11413:SF103">
    <property type="entry name" value="CYSTEINE PROTEINASE INHIBITOR 12"/>
    <property type="match status" value="1"/>
</dbReference>
<dbReference type="GO" id="GO:0004869">
    <property type="term" value="F:cysteine-type endopeptidase inhibitor activity"/>
    <property type="evidence" value="ECO:0007669"/>
    <property type="project" value="UniProtKB-KW"/>
</dbReference>
<comment type="similarity">
    <text evidence="2">Belongs to the cystatin family. Phytocystatin subfamily.</text>
</comment>
<keyword evidence="6" id="KW-1185">Reference proteome</keyword>
<accession>A0A388LUG7</accession>
<evidence type="ECO:0000259" key="4">
    <source>
        <dbReference type="SMART" id="SM00043"/>
    </source>
</evidence>
<feature type="domain" description="Cystatin" evidence="4">
    <location>
        <begin position="54"/>
        <end position="142"/>
    </location>
</feature>
<comment type="caution">
    <text evidence="5">The sequence shown here is derived from an EMBL/GenBank/DDBJ whole genome shotgun (WGS) entry which is preliminary data.</text>
</comment>
<dbReference type="Gene3D" id="3.10.450.10">
    <property type="match status" value="1"/>
</dbReference>
<dbReference type="CDD" id="cd00042">
    <property type="entry name" value="CY"/>
    <property type="match status" value="1"/>
</dbReference>
<evidence type="ECO:0000256" key="1">
    <source>
        <dbReference type="ARBA" id="ARBA00022704"/>
    </source>
</evidence>
<dbReference type="InterPro" id="IPR000010">
    <property type="entry name" value="Cystatin_dom"/>
</dbReference>
<dbReference type="Gramene" id="GBG85901">
    <property type="protein sequence ID" value="GBG85901"/>
    <property type="gene ID" value="CBR_g40714"/>
</dbReference>
<proteinExistence type="inferred from homology"/>
<evidence type="ECO:0000256" key="3">
    <source>
        <dbReference type="SAM" id="MobiDB-lite"/>
    </source>
</evidence>
<dbReference type="Pfam" id="PF16845">
    <property type="entry name" value="SQAPI"/>
    <property type="match status" value="1"/>
</dbReference>
<evidence type="ECO:0000313" key="5">
    <source>
        <dbReference type="EMBL" id="GBG85901.1"/>
    </source>
</evidence>
<name>A0A388LUG7_CHABU</name>
<dbReference type="Proteomes" id="UP000265515">
    <property type="component" value="Unassembled WGS sequence"/>
</dbReference>
<keyword evidence="1 2" id="KW-0789">Thiol protease inhibitor</keyword>
<gene>
    <name evidence="5" type="ORF">CBR_g40714</name>
</gene>
<sequence length="185" mass="20413">MARAGRVAAARRARGSHVVVAGVLLVLVAAVIASLLVTPAEARGQPPRAPKAGGIGRCAESRRQEVRQIAEWAVSEYNKRLAKAGKPPVKLLRVVSARCQVVAGTLYYIKVRLLKAKGKTPTKTFKVWDQPWVPHREIINRWWVRIPTKTIFSYGRLLPVLAKKEEEEEDSGEEKGKVVGTGFKS</sequence>
<dbReference type="InterPro" id="IPR046350">
    <property type="entry name" value="Cystatin_sf"/>
</dbReference>
<dbReference type="AlphaFoldDB" id="A0A388LUG7"/>
<dbReference type="SUPFAM" id="SSF54403">
    <property type="entry name" value="Cystatin/monellin"/>
    <property type="match status" value="1"/>
</dbReference>
<organism evidence="5 6">
    <name type="scientific">Chara braunii</name>
    <name type="common">Braun's stonewort</name>
    <dbReference type="NCBI Taxonomy" id="69332"/>
    <lineage>
        <taxon>Eukaryota</taxon>
        <taxon>Viridiplantae</taxon>
        <taxon>Streptophyta</taxon>
        <taxon>Charophyceae</taxon>
        <taxon>Charales</taxon>
        <taxon>Characeae</taxon>
        <taxon>Chara</taxon>
    </lineage>
</organism>
<keyword evidence="2" id="KW-0646">Protease inhibitor</keyword>
<dbReference type="SMART" id="SM00043">
    <property type="entry name" value="CY"/>
    <property type="match status" value="1"/>
</dbReference>
<dbReference type="EMBL" id="BFEA01000539">
    <property type="protein sequence ID" value="GBG85901.1"/>
    <property type="molecule type" value="Genomic_DNA"/>
</dbReference>